<proteinExistence type="predicted"/>
<reference evidence="3" key="1">
    <citation type="submission" date="2018-02" db="EMBL/GenBank/DDBJ databases">
        <authorList>
            <person name="Hausmann B."/>
        </authorList>
    </citation>
    <scope>NUCLEOTIDE SEQUENCE [LARGE SCALE GENOMIC DNA]</scope>
    <source>
        <strain evidence="3">Peat soil MAG SbA1</strain>
    </source>
</reference>
<dbReference type="AlphaFoldDB" id="A0A2U3KDQ1"/>
<keyword evidence="1" id="KW-0812">Transmembrane</keyword>
<protein>
    <submittedName>
        <fullName evidence="2">Uncharacterized protein</fullName>
    </submittedName>
</protein>
<gene>
    <name evidence="2" type="ORF">SBA1_1860003</name>
</gene>
<evidence type="ECO:0000313" key="2">
    <source>
        <dbReference type="EMBL" id="SPF37804.1"/>
    </source>
</evidence>
<dbReference type="Proteomes" id="UP000238701">
    <property type="component" value="Unassembled WGS sequence"/>
</dbReference>
<accession>A0A2U3KDQ1</accession>
<keyword evidence="1" id="KW-0472">Membrane</keyword>
<evidence type="ECO:0000256" key="1">
    <source>
        <dbReference type="SAM" id="Phobius"/>
    </source>
</evidence>
<name>A0A2U3KDQ1_9BACT</name>
<keyword evidence="1" id="KW-1133">Transmembrane helix</keyword>
<dbReference type="EMBL" id="OMOD01000097">
    <property type="protein sequence ID" value="SPF37804.1"/>
    <property type="molecule type" value="Genomic_DNA"/>
</dbReference>
<organism evidence="2 3">
    <name type="scientific">Candidatus Sulfotelmatobacter kueseliae</name>
    <dbReference type="NCBI Taxonomy" id="2042962"/>
    <lineage>
        <taxon>Bacteria</taxon>
        <taxon>Pseudomonadati</taxon>
        <taxon>Acidobacteriota</taxon>
        <taxon>Terriglobia</taxon>
        <taxon>Terriglobales</taxon>
        <taxon>Candidatus Korobacteraceae</taxon>
        <taxon>Candidatus Sulfotelmatobacter</taxon>
    </lineage>
</organism>
<sequence>MKEMYPELREDARWQLIERITASASFQKSAKLRDLLRFLAEKTLHGQPQDLTEHRIGEAVFGKDEDYSVVEDSSARVHVRQLRLKLHEYFDGEGRDETWIVEIPKGAYTTLFRPAQPRASTTPVPVETGRQPKSLIRLLPWVLAALFLVTTLIAWLRQPTLAPSIPPPWPLAALFNPPNRPVEVVVADVNYGMMRLIDEQPVTLERYLSPAYRSGEDLSNPHPTGREARVMKYLSGSLLTSYADLVVVQTLMKLSGNSRDWLVIRSSRELHPRDLEAVNLVLVGSPSSNPWVFYFQDKLNFQEREGVVGESPKYFQNLHPKAGDQETYHGLAFTGSSGEDYATISLLPLANGHGSVLILQGLQQEGTEAAGLFLAEAYNRQKLQQALGISGTPGQPLYFEALIRTQAVAGAPNATSIVATRLIHP</sequence>
<evidence type="ECO:0000313" key="3">
    <source>
        <dbReference type="Proteomes" id="UP000238701"/>
    </source>
</evidence>
<feature type="transmembrane region" description="Helical" evidence="1">
    <location>
        <begin position="138"/>
        <end position="156"/>
    </location>
</feature>